<dbReference type="STRING" id="1848903.CCAND38_680013"/>
<evidence type="ECO:0000313" key="11">
    <source>
        <dbReference type="Proteomes" id="UP000045051"/>
    </source>
</evidence>
<dbReference type="GeneID" id="97263362"/>
<proteinExistence type="predicted"/>
<dbReference type="GO" id="GO:0009247">
    <property type="term" value="P:glycolipid biosynthetic process"/>
    <property type="evidence" value="ECO:0007669"/>
    <property type="project" value="UniProtKB-ARBA"/>
</dbReference>
<dbReference type="RefSeq" id="WP_042009476.1">
    <property type="nucleotide sequence ID" value="NZ_CDOI01000182.1"/>
</dbReference>
<dbReference type="AlphaFoldDB" id="A0A0B7IAS1"/>
<organism evidence="7 11">
    <name type="scientific">Capnocytophaga canis</name>
    <dbReference type="NCBI Taxonomy" id="1848903"/>
    <lineage>
        <taxon>Bacteria</taxon>
        <taxon>Pseudomonadati</taxon>
        <taxon>Bacteroidota</taxon>
        <taxon>Flavobacteriia</taxon>
        <taxon>Flavobacteriales</taxon>
        <taxon>Flavobacteriaceae</taxon>
        <taxon>Capnocytophaga</taxon>
    </lineage>
</organism>
<evidence type="ECO:0000313" key="9">
    <source>
        <dbReference type="EMBL" id="RIY35430.1"/>
    </source>
</evidence>
<dbReference type="Proteomes" id="UP000265497">
    <property type="component" value="Unassembled WGS sequence"/>
</dbReference>
<evidence type="ECO:0000313" key="7">
    <source>
        <dbReference type="EMBL" id="CEN48850.1"/>
    </source>
</evidence>
<keyword evidence="11" id="KW-1185">Reference proteome</keyword>
<dbReference type="CDD" id="cd07984">
    <property type="entry name" value="LPLAT_LABLAT-like"/>
    <property type="match status" value="1"/>
</dbReference>
<dbReference type="PIRSF" id="PIRSF026649">
    <property type="entry name" value="MsbB"/>
    <property type="match status" value="1"/>
</dbReference>
<evidence type="ECO:0000256" key="1">
    <source>
        <dbReference type="ARBA" id="ARBA00004533"/>
    </source>
</evidence>
<evidence type="ECO:0000313" key="10">
    <source>
        <dbReference type="Proteomes" id="UP000038200"/>
    </source>
</evidence>
<dbReference type="OrthoDB" id="9801955at2"/>
<evidence type="ECO:0000256" key="4">
    <source>
        <dbReference type="ARBA" id="ARBA00022679"/>
    </source>
</evidence>
<dbReference type="Pfam" id="PF03279">
    <property type="entry name" value="Lip_A_acyltrans"/>
    <property type="match status" value="1"/>
</dbReference>
<reference evidence="9 12" key="2">
    <citation type="submission" date="2017-08" db="EMBL/GenBank/DDBJ databases">
        <title>Capnocytophaga canis 17-158 assembly.</title>
        <authorList>
            <person name="Gulvik C.A."/>
        </authorList>
    </citation>
    <scope>NUCLEOTIDE SEQUENCE [LARGE SCALE GENOMIC DNA]</scope>
    <source>
        <strain evidence="9 12">17-158</strain>
    </source>
</reference>
<accession>A0A0B7IAS1</accession>
<reference evidence="10 11" key="1">
    <citation type="submission" date="2015-01" db="EMBL/GenBank/DDBJ databases">
        <authorList>
            <person name="MANFREDI Pablo"/>
        </authorList>
    </citation>
    <scope>NUCLEOTIDE SEQUENCE [LARGE SCALE GENOMIC DNA]</scope>
    <source>
        <strain evidence="7 11">CcD38</strain>
        <strain evidence="8 10">CcD93</strain>
    </source>
</reference>
<protein>
    <submittedName>
        <fullName evidence="7">Lipid A biosynthesis (KDO)2-(Lauroyl)-lipid IVA acyltransferase</fullName>
    </submittedName>
    <submittedName>
        <fullName evidence="9">Lipid A biosynthesis acyltransferase</fullName>
    </submittedName>
</protein>
<dbReference type="GO" id="GO:0005886">
    <property type="term" value="C:plasma membrane"/>
    <property type="evidence" value="ECO:0007669"/>
    <property type="project" value="UniProtKB-SubCell"/>
</dbReference>
<gene>
    <name evidence="7" type="ORF">CCAND38_680013</name>
    <name evidence="8" type="ORF">CCAND93_720020</name>
    <name evidence="9" type="ORF">CKY20_10590</name>
</gene>
<dbReference type="PANTHER" id="PTHR30606">
    <property type="entry name" value="LIPID A BIOSYNTHESIS LAUROYL ACYLTRANSFERASE"/>
    <property type="match status" value="1"/>
</dbReference>
<evidence type="ECO:0000256" key="6">
    <source>
        <dbReference type="ARBA" id="ARBA00023315"/>
    </source>
</evidence>
<keyword evidence="3" id="KW-0997">Cell inner membrane</keyword>
<dbReference type="PANTHER" id="PTHR30606:SF10">
    <property type="entry name" value="PHOSPHATIDYLINOSITOL MANNOSIDE ACYLTRANSFERASE"/>
    <property type="match status" value="1"/>
</dbReference>
<keyword evidence="6 7" id="KW-0012">Acyltransferase</keyword>
<evidence type="ECO:0000313" key="8">
    <source>
        <dbReference type="EMBL" id="CEN54127.1"/>
    </source>
</evidence>
<evidence type="ECO:0000313" key="12">
    <source>
        <dbReference type="Proteomes" id="UP000265497"/>
    </source>
</evidence>
<sequence length="287" mass="34517">MNLLIFILAFPLIWLVSVLPFRLLYVLSDFFYIVIYKILKFRVKVVRKNLSIAFPFKSESERLSIEKKFYKHFCDIFLEMVKSYGMSEKEMKKRMIYSNLEILKKYETENRSIIFICGHYASYEWLLSLAYSLKHTSYALYSPLSNKYFDKLIQKIRMKHKSFLMSRYKASAEMKRHKDEGLICCYGFAADQVPNSSKSYRRPFLGLRVPVFTGAERISKQLNTVVVFANIEKIKRGYYRTTFEVLSENPIEMPDYQITDMFFERLNQQIYSQPEYYLWTHNRFKRM</sequence>
<dbReference type="EMBL" id="CDOL01000264">
    <property type="protein sequence ID" value="CEN54127.1"/>
    <property type="molecule type" value="Genomic_DNA"/>
</dbReference>
<name>A0A0B7IAS1_9FLAO</name>
<dbReference type="EMBL" id="NSDI01000012">
    <property type="protein sequence ID" value="RIY35430.1"/>
    <property type="molecule type" value="Genomic_DNA"/>
</dbReference>
<evidence type="ECO:0000256" key="2">
    <source>
        <dbReference type="ARBA" id="ARBA00022475"/>
    </source>
</evidence>
<dbReference type="EMBL" id="CDOI01000182">
    <property type="protein sequence ID" value="CEN48850.1"/>
    <property type="molecule type" value="Genomic_DNA"/>
</dbReference>
<keyword evidence="5" id="KW-0472">Membrane</keyword>
<dbReference type="Proteomes" id="UP000045051">
    <property type="component" value="Unassembled WGS sequence"/>
</dbReference>
<dbReference type="GO" id="GO:0016746">
    <property type="term" value="F:acyltransferase activity"/>
    <property type="evidence" value="ECO:0007669"/>
    <property type="project" value="UniProtKB-KW"/>
</dbReference>
<keyword evidence="2" id="KW-1003">Cell membrane</keyword>
<comment type="subcellular location">
    <subcellularLocation>
        <location evidence="1">Cell inner membrane</location>
    </subcellularLocation>
</comment>
<evidence type="ECO:0000256" key="3">
    <source>
        <dbReference type="ARBA" id="ARBA00022519"/>
    </source>
</evidence>
<keyword evidence="4 7" id="KW-0808">Transferase</keyword>
<evidence type="ECO:0000256" key="5">
    <source>
        <dbReference type="ARBA" id="ARBA00023136"/>
    </source>
</evidence>
<dbReference type="InterPro" id="IPR004960">
    <property type="entry name" value="LipA_acyltrans"/>
</dbReference>
<dbReference type="Proteomes" id="UP000038200">
    <property type="component" value="Unassembled WGS sequence"/>
</dbReference>